<gene>
    <name evidence="2" type="ORF">POCTA_138.1.T0870036</name>
</gene>
<reference evidence="2" key="1">
    <citation type="submission" date="2021-01" db="EMBL/GenBank/DDBJ databases">
        <authorList>
            <consortium name="Genoscope - CEA"/>
            <person name="William W."/>
        </authorList>
    </citation>
    <scope>NUCLEOTIDE SEQUENCE</scope>
</reference>
<proteinExistence type="predicted"/>
<feature type="transmembrane region" description="Helical" evidence="1">
    <location>
        <begin position="600"/>
        <end position="623"/>
    </location>
</feature>
<dbReference type="Proteomes" id="UP000683925">
    <property type="component" value="Unassembled WGS sequence"/>
</dbReference>
<keyword evidence="1" id="KW-0812">Transmembrane</keyword>
<feature type="transmembrane region" description="Helical" evidence="1">
    <location>
        <begin position="566"/>
        <end position="593"/>
    </location>
</feature>
<dbReference type="OMA" id="AFAINSE"/>
<feature type="transmembrane region" description="Helical" evidence="1">
    <location>
        <begin position="717"/>
        <end position="737"/>
    </location>
</feature>
<feature type="transmembrane region" description="Helical" evidence="1">
    <location>
        <begin position="127"/>
        <end position="146"/>
    </location>
</feature>
<comment type="caution">
    <text evidence="2">The sequence shown here is derived from an EMBL/GenBank/DDBJ whole genome shotgun (WGS) entry which is preliminary data.</text>
</comment>
<keyword evidence="1" id="KW-0472">Membrane</keyword>
<evidence type="ECO:0000313" key="3">
    <source>
        <dbReference type="Proteomes" id="UP000683925"/>
    </source>
</evidence>
<feature type="transmembrane region" description="Helical" evidence="1">
    <location>
        <begin position="454"/>
        <end position="472"/>
    </location>
</feature>
<organism evidence="2 3">
    <name type="scientific">Paramecium octaurelia</name>
    <dbReference type="NCBI Taxonomy" id="43137"/>
    <lineage>
        <taxon>Eukaryota</taxon>
        <taxon>Sar</taxon>
        <taxon>Alveolata</taxon>
        <taxon>Ciliophora</taxon>
        <taxon>Intramacronucleata</taxon>
        <taxon>Oligohymenophorea</taxon>
        <taxon>Peniculida</taxon>
        <taxon>Parameciidae</taxon>
        <taxon>Paramecium</taxon>
    </lineage>
</organism>
<dbReference type="EMBL" id="CAJJDP010000086">
    <property type="protein sequence ID" value="CAD8185978.1"/>
    <property type="molecule type" value="Genomic_DNA"/>
</dbReference>
<name>A0A8S1W6N5_PAROT</name>
<feature type="transmembrane region" description="Helical" evidence="1">
    <location>
        <begin position="521"/>
        <end position="546"/>
    </location>
</feature>
<feature type="transmembrane region" description="Helical" evidence="1">
    <location>
        <begin position="635"/>
        <end position="653"/>
    </location>
</feature>
<sequence length="802" mass="95314">MNQKLFKIVLKLMPNQFETIQLLLLCEYYKRSEFLIIQTQFKQINNSSAFLFSYQIKYYCLILCQIMTLCFNQIDQYIIHSITRDIKRRYQIADNQKSNKQQRGMFCCIKYFVQLIINFNMFNYTNIGFLSLKIIAFLCILIGYFMNSQELNKAQKNTGNPLFLDKKDFFYYVFSRIVLIVDENFTGFDDNDVYYHIDSQFNINYEILYNTVIHGISPIAQLQYWNIQYQTLDSVTYQLKKQNKTSYLSSYKAYTDYDPFSQFQQLNDGSELIAKLNQDDFAFYYIDNLQLSSIEYDNLLSQVGNNTMIIVLKFDKVYFYTNRTRLSKDEHTKTIYSIDSLTSTISCLLDSPIPLENHGMILPGLFYETKPAQDINQIQLLDYMMNLYQLYEHYTLIEKKKSIKYQKDLDLFKDQFELVSTSKDDKMIQNYLDTLKYEIKDLAFAINSEISGNIFVLLLGLFLCLYILYLIFFKQQELVIIDWYIIGLTAAFAFIEINLLKITLFLVLLLKMKQPVIQSLLGFLLLISDFPFYQLLSIGSLAYMFIKNKDLILTLLKTKQNLLKYSIGIFIIIILSSYVKYLLIIFIPLIIFLCRKHVDVTILLVCCFCRAQNLLPILLLSFQYFRENEESYFKYPAYLVIDVLYITITHPVLPNSPVLFQIDGYLHLMDIIMLICFQQMYYHFTTEINSNLEINEKSIITSIQKITEYNVEYFDNIILQLIIEIIWIIELMLTEIFCYDMKQIGNQYFTLQFLCLNLFMLLFYVIKEGRGRIVEQEYEKAQNKQELETKDMYENQMREIEI</sequence>
<evidence type="ECO:0000313" key="2">
    <source>
        <dbReference type="EMBL" id="CAD8185978.1"/>
    </source>
</evidence>
<feature type="transmembrane region" description="Helical" evidence="1">
    <location>
        <begin position="749"/>
        <end position="766"/>
    </location>
</feature>
<evidence type="ECO:0000256" key="1">
    <source>
        <dbReference type="SAM" id="Phobius"/>
    </source>
</evidence>
<keyword evidence="3" id="KW-1185">Reference proteome</keyword>
<keyword evidence="1" id="KW-1133">Transmembrane helix</keyword>
<feature type="transmembrane region" description="Helical" evidence="1">
    <location>
        <begin position="484"/>
        <end position="509"/>
    </location>
</feature>
<dbReference type="OrthoDB" id="303677at2759"/>
<dbReference type="AlphaFoldDB" id="A0A8S1W6N5"/>
<protein>
    <recommendedName>
        <fullName evidence="4">Transmembrane protein</fullName>
    </recommendedName>
</protein>
<accession>A0A8S1W6N5</accession>
<evidence type="ECO:0008006" key="4">
    <source>
        <dbReference type="Google" id="ProtNLM"/>
    </source>
</evidence>